<dbReference type="SFLD" id="SFLDG01138">
    <property type="entry name" value="C1.6.2:_Deoxy-d-mannose-octulo"/>
    <property type="match status" value="1"/>
</dbReference>
<evidence type="ECO:0000313" key="8">
    <source>
        <dbReference type="EMBL" id="OGY63576.1"/>
    </source>
</evidence>
<evidence type="ECO:0008006" key="10">
    <source>
        <dbReference type="Google" id="ProtNLM"/>
    </source>
</evidence>
<dbReference type="STRING" id="1798404.A3B92_01800"/>
<dbReference type="NCBIfam" id="TIGR01670">
    <property type="entry name" value="KdsC-phosphatas"/>
    <property type="match status" value="1"/>
</dbReference>
<feature type="binding site" evidence="7">
    <location>
        <position position="23"/>
    </location>
    <ligand>
        <name>substrate</name>
    </ligand>
</feature>
<dbReference type="GO" id="GO:0046872">
    <property type="term" value="F:metal ion binding"/>
    <property type="evidence" value="ECO:0007669"/>
    <property type="project" value="UniProtKB-KW"/>
</dbReference>
<dbReference type="InterPro" id="IPR050793">
    <property type="entry name" value="CMP-NeuNAc_synthase"/>
</dbReference>
<dbReference type="GO" id="GO:0008781">
    <property type="term" value="F:N-acylneuraminate cytidylyltransferase activity"/>
    <property type="evidence" value="ECO:0007669"/>
    <property type="project" value="TreeGrafter"/>
</dbReference>
<dbReference type="SFLD" id="SFLDS00003">
    <property type="entry name" value="Haloacid_Dehalogenase"/>
    <property type="match status" value="1"/>
</dbReference>
<protein>
    <recommendedName>
        <fullName evidence="10">3-deoxy-D-manno-octulosonate 8-phosphate phosphatase</fullName>
    </recommendedName>
</protein>
<evidence type="ECO:0000256" key="1">
    <source>
        <dbReference type="ARBA" id="ARBA00001946"/>
    </source>
</evidence>
<evidence type="ECO:0000256" key="7">
    <source>
        <dbReference type="PIRSR" id="PIRSR006118-2"/>
    </source>
</evidence>
<proteinExistence type="inferred from homology"/>
<comment type="subunit">
    <text evidence="3">Homotetramer.</text>
</comment>
<evidence type="ECO:0000313" key="9">
    <source>
        <dbReference type="Proteomes" id="UP000177960"/>
    </source>
</evidence>
<dbReference type="Proteomes" id="UP000177960">
    <property type="component" value="Unassembled WGS sequence"/>
</dbReference>
<organism evidence="8 9">
    <name type="scientific">Candidatus Harrisonbacteria bacterium RIFCSPHIGHO2_02_FULL_42_16</name>
    <dbReference type="NCBI Taxonomy" id="1798404"/>
    <lineage>
        <taxon>Bacteria</taxon>
        <taxon>Candidatus Harrisoniibacteriota</taxon>
    </lineage>
</organism>
<accession>A0A1G1ZHE8</accession>
<dbReference type="InterPro" id="IPR036412">
    <property type="entry name" value="HAD-like_sf"/>
</dbReference>
<comment type="cofactor">
    <cofactor evidence="1 7">
        <name>Mg(2+)</name>
        <dbReference type="ChEBI" id="CHEBI:18420"/>
    </cofactor>
</comment>
<sequence>MFFSNQELAEKLKKIKLLALDFDGVLTDGFVYIDQNGKETVRCSRKDGLAIEMLKKFNIKPYVISKTVNPVVAARCKTWNIECSQGVGESGGKAEILKRITAENGFSQEEVAYMGDDLNDEEAFRVSGVAITVADGHSKIRSNVDYVTKARGGEHAVREVVELVLIAQGHDVKF</sequence>
<comment type="similarity">
    <text evidence="2">Belongs to the KdsC family.</text>
</comment>
<comment type="caution">
    <text evidence="8">The sequence shown here is derived from an EMBL/GenBank/DDBJ whole genome shotgun (WGS) entry which is preliminary data.</text>
</comment>
<dbReference type="PIRSF" id="PIRSF006118">
    <property type="entry name" value="KDO8-P_Ptase"/>
    <property type="match status" value="1"/>
</dbReference>
<dbReference type="SUPFAM" id="SSF56784">
    <property type="entry name" value="HAD-like"/>
    <property type="match status" value="1"/>
</dbReference>
<dbReference type="AlphaFoldDB" id="A0A1G1ZHE8"/>
<evidence type="ECO:0000256" key="2">
    <source>
        <dbReference type="ARBA" id="ARBA00005893"/>
    </source>
</evidence>
<evidence type="ECO:0000256" key="6">
    <source>
        <dbReference type="ARBA" id="ARBA00022842"/>
    </source>
</evidence>
<keyword evidence="5" id="KW-0378">Hydrolase</keyword>
<dbReference type="SFLD" id="SFLDG01136">
    <property type="entry name" value="C1.6:_Phosphoserine_Phosphatas"/>
    <property type="match status" value="1"/>
</dbReference>
<keyword evidence="6 7" id="KW-0460">Magnesium</keyword>
<evidence type="ECO:0000256" key="5">
    <source>
        <dbReference type="ARBA" id="ARBA00022801"/>
    </source>
</evidence>
<keyword evidence="4 7" id="KW-0479">Metal-binding</keyword>
<evidence type="ECO:0000256" key="4">
    <source>
        <dbReference type="ARBA" id="ARBA00022723"/>
    </source>
</evidence>
<gene>
    <name evidence="8" type="ORF">A3B92_01800</name>
</gene>
<dbReference type="PANTHER" id="PTHR21485:SF3">
    <property type="entry name" value="N-ACYLNEURAMINATE CYTIDYLYLTRANSFERASE"/>
    <property type="match status" value="1"/>
</dbReference>
<feature type="binding site" evidence="7">
    <location>
        <position position="21"/>
    </location>
    <ligand>
        <name>Mg(2+)</name>
        <dbReference type="ChEBI" id="CHEBI:18420"/>
    </ligand>
</feature>
<dbReference type="EMBL" id="MHJG01000021">
    <property type="protein sequence ID" value="OGY63576.1"/>
    <property type="molecule type" value="Genomic_DNA"/>
</dbReference>
<name>A0A1G1ZHE8_9BACT</name>
<dbReference type="Gene3D" id="3.40.50.1000">
    <property type="entry name" value="HAD superfamily/HAD-like"/>
    <property type="match status" value="1"/>
</dbReference>
<feature type="binding site" evidence="7">
    <location>
        <position position="116"/>
    </location>
    <ligand>
        <name>Mg(2+)</name>
        <dbReference type="ChEBI" id="CHEBI:18420"/>
    </ligand>
</feature>
<reference evidence="8 9" key="1">
    <citation type="journal article" date="2016" name="Nat. Commun.">
        <title>Thousands of microbial genomes shed light on interconnected biogeochemical processes in an aquifer system.</title>
        <authorList>
            <person name="Anantharaman K."/>
            <person name="Brown C.T."/>
            <person name="Hug L.A."/>
            <person name="Sharon I."/>
            <person name="Castelle C.J."/>
            <person name="Probst A.J."/>
            <person name="Thomas B.C."/>
            <person name="Singh A."/>
            <person name="Wilkins M.J."/>
            <person name="Karaoz U."/>
            <person name="Brodie E.L."/>
            <person name="Williams K.H."/>
            <person name="Hubbard S.S."/>
            <person name="Banfield J.F."/>
        </authorList>
    </citation>
    <scope>NUCLEOTIDE SEQUENCE [LARGE SCALE GENOMIC DNA]</scope>
</reference>
<dbReference type="GO" id="GO:0016788">
    <property type="term" value="F:hydrolase activity, acting on ester bonds"/>
    <property type="evidence" value="ECO:0007669"/>
    <property type="project" value="InterPro"/>
</dbReference>
<dbReference type="InterPro" id="IPR010023">
    <property type="entry name" value="KdsC_fam"/>
</dbReference>
<dbReference type="InterPro" id="IPR023214">
    <property type="entry name" value="HAD_sf"/>
</dbReference>
<dbReference type="PANTHER" id="PTHR21485">
    <property type="entry name" value="HAD SUPERFAMILY MEMBERS CMAS AND KDSC"/>
    <property type="match status" value="1"/>
</dbReference>
<dbReference type="Pfam" id="PF08282">
    <property type="entry name" value="Hydrolase_3"/>
    <property type="match status" value="1"/>
</dbReference>
<evidence type="ECO:0000256" key="3">
    <source>
        <dbReference type="ARBA" id="ARBA00011881"/>
    </source>
</evidence>